<organism evidence="9 10">
    <name type="scientific">Leptolinea tardivitalis</name>
    <dbReference type="NCBI Taxonomy" id="229920"/>
    <lineage>
        <taxon>Bacteria</taxon>
        <taxon>Bacillati</taxon>
        <taxon>Chloroflexota</taxon>
        <taxon>Anaerolineae</taxon>
        <taxon>Anaerolineales</taxon>
        <taxon>Anaerolineaceae</taxon>
        <taxon>Leptolinea</taxon>
    </lineage>
</organism>
<dbReference type="GO" id="GO:0031071">
    <property type="term" value="F:cysteine desulfurase activity"/>
    <property type="evidence" value="ECO:0007669"/>
    <property type="project" value="UniProtKB-EC"/>
</dbReference>
<accession>A0A0N8GKR3</accession>
<sequence>MDINKIRLDFPFFAQNSTKKPQIYLDTACQSLRPQVVLDAMNRYYQLEPACGGRSMHHLSAAVSKQVDETRMAAARFFHASRKEEIIFTRNTTEGINIVANSLGLAAGDTVVISGKEHNSNLIPWQMLVRRAGINLKIIPPLPDGTFNIQEFEQFIASGVKLVSLGMTSNLDGVTIPAAEVVKAAHRAGALVLLDAAQAAPHRPIDVRSLDVDFLALSGHKMLGPSGTGILYGKYALLEKLSPFLVGGDTVATSTYDSCEFLPPPEKFEAGLQDYAGIYGLKAAFEYIQKVGFDFIQKQETSLNEFITGEISSLPGLTILGPADPKLRGGIINFTIEGIDSHRIALMLDQMAGVMVRSGQHCVHSWFNDRQIKGSVRASTYFYNTLEEAAVFVENLKKIRKVL</sequence>
<keyword evidence="4" id="KW-0808">Transferase</keyword>
<comment type="similarity">
    <text evidence="2">Belongs to the class-V pyridoxal-phosphate-dependent aminotransferase family. Csd subfamily.</text>
</comment>
<evidence type="ECO:0000256" key="4">
    <source>
        <dbReference type="ARBA" id="ARBA00022679"/>
    </source>
</evidence>
<feature type="domain" description="Aminotransferase class V" evidence="8">
    <location>
        <begin position="23"/>
        <end position="389"/>
    </location>
</feature>
<dbReference type="PATRIC" id="fig|229920.5.peg.317"/>
<proteinExistence type="inferred from homology"/>
<protein>
    <recommendedName>
        <fullName evidence="3">cysteine desulfurase</fullName>
        <ecNumber evidence="3">2.8.1.7</ecNumber>
    </recommendedName>
</protein>
<dbReference type="InterPro" id="IPR015424">
    <property type="entry name" value="PyrdxlP-dep_Trfase"/>
</dbReference>
<dbReference type="InterPro" id="IPR015422">
    <property type="entry name" value="PyrdxlP-dep_Trfase_small"/>
</dbReference>
<evidence type="ECO:0000259" key="8">
    <source>
        <dbReference type="Pfam" id="PF00266"/>
    </source>
</evidence>
<evidence type="ECO:0000256" key="3">
    <source>
        <dbReference type="ARBA" id="ARBA00012239"/>
    </source>
</evidence>
<dbReference type="EC" id="2.8.1.7" evidence="3"/>
<dbReference type="PROSITE" id="PS00595">
    <property type="entry name" value="AA_TRANSFER_CLASS_5"/>
    <property type="match status" value="1"/>
</dbReference>
<dbReference type="Gene3D" id="3.40.640.10">
    <property type="entry name" value="Type I PLP-dependent aspartate aminotransferase-like (Major domain)"/>
    <property type="match status" value="1"/>
</dbReference>
<dbReference type="Pfam" id="PF00266">
    <property type="entry name" value="Aminotran_5"/>
    <property type="match status" value="1"/>
</dbReference>
<evidence type="ECO:0000256" key="2">
    <source>
        <dbReference type="ARBA" id="ARBA00010447"/>
    </source>
</evidence>
<dbReference type="InterPro" id="IPR010970">
    <property type="entry name" value="Cys_dSase_SufS"/>
</dbReference>
<evidence type="ECO:0000256" key="5">
    <source>
        <dbReference type="ARBA" id="ARBA00022898"/>
    </source>
</evidence>
<dbReference type="AlphaFoldDB" id="A0A0N8GKR3"/>
<comment type="caution">
    <text evidence="9">The sequence shown here is derived from an EMBL/GenBank/DDBJ whole genome shotgun (WGS) entry which is preliminary data.</text>
</comment>
<dbReference type="InterPro" id="IPR000192">
    <property type="entry name" value="Aminotrans_V_dom"/>
</dbReference>
<name>A0A0N8GKR3_9CHLR</name>
<dbReference type="GO" id="GO:0006534">
    <property type="term" value="P:cysteine metabolic process"/>
    <property type="evidence" value="ECO:0007669"/>
    <property type="project" value="InterPro"/>
</dbReference>
<dbReference type="GO" id="GO:0030170">
    <property type="term" value="F:pyridoxal phosphate binding"/>
    <property type="evidence" value="ECO:0007669"/>
    <property type="project" value="InterPro"/>
</dbReference>
<evidence type="ECO:0000256" key="7">
    <source>
        <dbReference type="RuleBase" id="RU004504"/>
    </source>
</evidence>
<dbReference type="STRING" id="229920.ADM99_14795"/>
<comment type="cofactor">
    <cofactor evidence="1 7">
        <name>pyridoxal 5'-phosphate</name>
        <dbReference type="ChEBI" id="CHEBI:597326"/>
    </cofactor>
</comment>
<comment type="catalytic activity">
    <reaction evidence="6">
        <text>(sulfur carrier)-H + L-cysteine = (sulfur carrier)-SH + L-alanine</text>
        <dbReference type="Rhea" id="RHEA:43892"/>
        <dbReference type="Rhea" id="RHEA-COMP:14737"/>
        <dbReference type="Rhea" id="RHEA-COMP:14739"/>
        <dbReference type="ChEBI" id="CHEBI:29917"/>
        <dbReference type="ChEBI" id="CHEBI:35235"/>
        <dbReference type="ChEBI" id="CHEBI:57972"/>
        <dbReference type="ChEBI" id="CHEBI:64428"/>
        <dbReference type="EC" id="2.8.1.7"/>
    </reaction>
</comment>
<dbReference type="RefSeq" id="WP_062422298.1">
    <property type="nucleotide sequence ID" value="NZ_BBYA01000010.1"/>
</dbReference>
<dbReference type="CDD" id="cd06453">
    <property type="entry name" value="SufS_like"/>
    <property type="match status" value="1"/>
</dbReference>
<dbReference type="OrthoDB" id="9804366at2"/>
<keyword evidence="5" id="KW-0663">Pyridoxal phosphate</keyword>
<gene>
    <name evidence="9" type="ORF">ADM99_14795</name>
</gene>
<dbReference type="InterPro" id="IPR015421">
    <property type="entry name" value="PyrdxlP-dep_Trfase_major"/>
</dbReference>
<evidence type="ECO:0000313" key="10">
    <source>
        <dbReference type="Proteomes" id="UP000050430"/>
    </source>
</evidence>
<keyword evidence="10" id="KW-1185">Reference proteome</keyword>
<evidence type="ECO:0000313" key="9">
    <source>
        <dbReference type="EMBL" id="KPL70418.1"/>
    </source>
</evidence>
<dbReference type="EMBL" id="LGCK01000014">
    <property type="protein sequence ID" value="KPL70418.1"/>
    <property type="molecule type" value="Genomic_DNA"/>
</dbReference>
<dbReference type="InterPro" id="IPR020578">
    <property type="entry name" value="Aminotrans_V_PyrdxlP_BS"/>
</dbReference>
<dbReference type="Gene3D" id="3.90.1150.10">
    <property type="entry name" value="Aspartate Aminotransferase, domain 1"/>
    <property type="match status" value="1"/>
</dbReference>
<reference evidence="9 10" key="1">
    <citation type="submission" date="2015-07" db="EMBL/GenBank/DDBJ databases">
        <title>Genome sequence of Leptolinea tardivitalis DSM 16556.</title>
        <authorList>
            <person name="Hemp J."/>
            <person name="Ward L.M."/>
            <person name="Pace L.A."/>
            <person name="Fischer W.W."/>
        </authorList>
    </citation>
    <scope>NUCLEOTIDE SEQUENCE [LARGE SCALE GENOMIC DNA]</scope>
    <source>
        <strain evidence="9 10">YMTK-2</strain>
    </source>
</reference>
<dbReference type="PANTHER" id="PTHR43586:SF8">
    <property type="entry name" value="CYSTEINE DESULFURASE 1, CHLOROPLASTIC"/>
    <property type="match status" value="1"/>
</dbReference>
<evidence type="ECO:0000256" key="6">
    <source>
        <dbReference type="ARBA" id="ARBA00050776"/>
    </source>
</evidence>
<evidence type="ECO:0000256" key="1">
    <source>
        <dbReference type="ARBA" id="ARBA00001933"/>
    </source>
</evidence>
<dbReference type="PANTHER" id="PTHR43586">
    <property type="entry name" value="CYSTEINE DESULFURASE"/>
    <property type="match status" value="1"/>
</dbReference>
<dbReference type="SUPFAM" id="SSF53383">
    <property type="entry name" value="PLP-dependent transferases"/>
    <property type="match status" value="1"/>
</dbReference>
<dbReference type="Proteomes" id="UP000050430">
    <property type="component" value="Unassembled WGS sequence"/>
</dbReference>